<evidence type="ECO:0000256" key="7">
    <source>
        <dbReference type="ARBA" id="ARBA00023180"/>
    </source>
</evidence>
<evidence type="ECO:0000256" key="4">
    <source>
        <dbReference type="ARBA" id="ARBA00022801"/>
    </source>
</evidence>
<feature type="domain" description="PLA2c" evidence="10">
    <location>
        <begin position="28"/>
        <end position="546"/>
    </location>
</feature>
<evidence type="ECO:0000256" key="9">
    <source>
        <dbReference type="RuleBase" id="RU362103"/>
    </source>
</evidence>
<dbReference type="SMART" id="SM00022">
    <property type="entry name" value="PLAc"/>
    <property type="match status" value="1"/>
</dbReference>
<keyword evidence="6 8" id="KW-0443">Lipid metabolism</keyword>
<evidence type="ECO:0000259" key="10">
    <source>
        <dbReference type="PROSITE" id="PS51210"/>
    </source>
</evidence>
<dbReference type="PANTHER" id="PTHR10728">
    <property type="entry name" value="CYTOSOLIC PHOSPHOLIPASE A2"/>
    <property type="match status" value="1"/>
</dbReference>
<dbReference type="InterPro" id="IPR016035">
    <property type="entry name" value="Acyl_Trfase/lysoPLipase"/>
</dbReference>
<keyword evidence="3 9" id="KW-0732">Signal</keyword>
<proteinExistence type="inferred from homology"/>
<evidence type="ECO:0000256" key="8">
    <source>
        <dbReference type="PROSITE-ProRule" id="PRU00555"/>
    </source>
</evidence>
<evidence type="ECO:0000256" key="3">
    <source>
        <dbReference type="ARBA" id="ARBA00022729"/>
    </source>
</evidence>
<feature type="signal peptide" evidence="9">
    <location>
        <begin position="1"/>
        <end position="18"/>
    </location>
</feature>
<dbReference type="Pfam" id="PF01735">
    <property type="entry name" value="PLA2_B"/>
    <property type="match status" value="1"/>
</dbReference>
<organism evidence="11 12">
    <name type="scientific">Rhynchosporium graminicola</name>
    <dbReference type="NCBI Taxonomy" id="2792576"/>
    <lineage>
        <taxon>Eukaryota</taxon>
        <taxon>Fungi</taxon>
        <taxon>Dikarya</taxon>
        <taxon>Ascomycota</taxon>
        <taxon>Pezizomycotina</taxon>
        <taxon>Leotiomycetes</taxon>
        <taxon>Helotiales</taxon>
        <taxon>Ploettnerulaceae</taxon>
        <taxon>Rhynchosporium</taxon>
    </lineage>
</organism>
<keyword evidence="7" id="KW-0325">Glycoprotein</keyword>
<dbReference type="PROSITE" id="PS51210">
    <property type="entry name" value="PLA2C"/>
    <property type="match status" value="1"/>
</dbReference>
<keyword evidence="4 8" id="KW-0378">Hydrolase</keyword>
<dbReference type="STRING" id="914237.A0A1E1K3X1"/>
<dbReference type="EMBL" id="FJUW01000006">
    <property type="protein sequence ID" value="CZS92817.1"/>
    <property type="molecule type" value="Genomic_DNA"/>
</dbReference>
<dbReference type="GO" id="GO:0004622">
    <property type="term" value="F:phosphatidylcholine lysophospholipase activity"/>
    <property type="evidence" value="ECO:0007669"/>
    <property type="project" value="UniProtKB-EC"/>
</dbReference>
<comment type="similarity">
    <text evidence="1 9">Belongs to the lysophospholipase family.</text>
</comment>
<evidence type="ECO:0000313" key="12">
    <source>
        <dbReference type="Proteomes" id="UP000178129"/>
    </source>
</evidence>
<dbReference type="Proteomes" id="UP000178129">
    <property type="component" value="Unassembled WGS sequence"/>
</dbReference>
<accession>A0A1E1K3X1</accession>
<dbReference type="GO" id="GO:0004623">
    <property type="term" value="F:phospholipase A2 activity"/>
    <property type="evidence" value="ECO:0007669"/>
    <property type="project" value="TreeGrafter"/>
</dbReference>
<dbReference type="InParanoid" id="A0A1E1K3X1"/>
<dbReference type="GO" id="GO:0046475">
    <property type="term" value="P:glycerophospholipid catabolic process"/>
    <property type="evidence" value="ECO:0007669"/>
    <property type="project" value="TreeGrafter"/>
</dbReference>
<comment type="caution">
    <text evidence="11">The sequence shown here is derived from an EMBL/GenBank/DDBJ whole genome shotgun (WGS) entry which is preliminary data.</text>
</comment>
<protein>
    <recommendedName>
        <fullName evidence="2 9">Lysophospholipase</fullName>
        <ecNumber evidence="2 9">3.1.1.5</ecNumber>
    </recommendedName>
</protein>
<evidence type="ECO:0000256" key="1">
    <source>
        <dbReference type="ARBA" id="ARBA00008780"/>
    </source>
</evidence>
<sequence length="546" mass="57623">MFALLIVVVCAVFNLAAATSPYAPVPATCPSSLIRIADGLSPDESAWKTARKVLADNSLRAWLKATNPEFDTSGELPTLGMSISGGAYRALLTGAGFIQAMDSRDSAVGTSGLYQSLTYTSALSGGAWLLSSMADHDFPTISSLLANQWSSAFDHGLFAPRGGIQTVLGYRQILADINAKEKAGFTSSLTDLWARLLSYQLLIGADGGVASTLSGIQQKSNFISHNAPYPIITSLNADLNKDACIPDADAAIWEITPFETGSWNPLVYAFIPSKYLGSTNGNCFTGFDNLGFVLGTSSHIFNGLAAVATGLGPTLDTFCSATDGTADTSSLGKVMNAVIKKFPSLTERMSKAIDAFYALYPNPFYGFPSALAVSAQKTLHMVDGGESGQLNPILPHLLPARNVGLVIINDNAGDARKLPSYPNGTAIYASFLAAKAAALTRMPTVPSPSGYHYTGEPIFFGCHDVNVTTLVWVPNRKDTYESGIDTFTFQTSKETTAAMIANGKAVMSKDGTSEWAQCLGCAIMDAGGRSVPSSCGACFDKYCFKG</sequence>
<evidence type="ECO:0000256" key="2">
    <source>
        <dbReference type="ARBA" id="ARBA00013274"/>
    </source>
</evidence>
<dbReference type="GO" id="GO:0005829">
    <property type="term" value="C:cytosol"/>
    <property type="evidence" value="ECO:0007669"/>
    <property type="project" value="TreeGrafter"/>
</dbReference>
<feature type="chain" id="PRO_5009362645" description="Lysophospholipase" evidence="9">
    <location>
        <begin position="19"/>
        <end position="546"/>
    </location>
</feature>
<dbReference type="Gene3D" id="3.40.1090.10">
    <property type="entry name" value="Cytosolic phospholipase A2 catalytic domain"/>
    <property type="match status" value="1"/>
</dbReference>
<evidence type="ECO:0000256" key="6">
    <source>
        <dbReference type="ARBA" id="ARBA00023098"/>
    </source>
</evidence>
<dbReference type="SUPFAM" id="SSF52151">
    <property type="entry name" value="FabD/lysophospholipase-like"/>
    <property type="match status" value="1"/>
</dbReference>
<dbReference type="GO" id="GO:0005783">
    <property type="term" value="C:endoplasmic reticulum"/>
    <property type="evidence" value="ECO:0007669"/>
    <property type="project" value="TreeGrafter"/>
</dbReference>
<keyword evidence="12" id="KW-1185">Reference proteome</keyword>
<comment type="catalytic activity">
    <reaction evidence="9">
        <text>a 1-acyl-sn-glycero-3-phosphocholine + H2O = sn-glycerol 3-phosphocholine + a fatty acid + H(+)</text>
        <dbReference type="Rhea" id="RHEA:15177"/>
        <dbReference type="ChEBI" id="CHEBI:15377"/>
        <dbReference type="ChEBI" id="CHEBI:15378"/>
        <dbReference type="ChEBI" id="CHEBI:16870"/>
        <dbReference type="ChEBI" id="CHEBI:28868"/>
        <dbReference type="ChEBI" id="CHEBI:58168"/>
        <dbReference type="EC" id="3.1.1.5"/>
    </reaction>
</comment>
<gene>
    <name evidence="11" type="ORF">RCO7_10187</name>
</gene>
<dbReference type="InterPro" id="IPR002642">
    <property type="entry name" value="LysoPLipase_cat_dom"/>
</dbReference>
<keyword evidence="5 8" id="KW-0442">Lipid degradation</keyword>
<reference evidence="12" key="1">
    <citation type="submission" date="2016-03" db="EMBL/GenBank/DDBJ databases">
        <authorList>
            <person name="Ploux O."/>
        </authorList>
    </citation>
    <scope>NUCLEOTIDE SEQUENCE [LARGE SCALE GENOMIC DNA]</scope>
    <source>
        <strain evidence="12">UK7</strain>
    </source>
</reference>
<dbReference type="PANTHER" id="PTHR10728:SF33">
    <property type="entry name" value="LYSOPHOSPHOLIPASE 1-RELATED"/>
    <property type="match status" value="1"/>
</dbReference>
<dbReference type="EC" id="3.1.1.5" evidence="2 9"/>
<evidence type="ECO:0000313" key="11">
    <source>
        <dbReference type="EMBL" id="CZS92817.1"/>
    </source>
</evidence>
<evidence type="ECO:0000256" key="5">
    <source>
        <dbReference type="ARBA" id="ARBA00022963"/>
    </source>
</evidence>
<name>A0A1E1K3X1_9HELO</name>
<dbReference type="AlphaFoldDB" id="A0A1E1K3X1"/>